<feature type="domain" description="HTH cro/C1-type" evidence="1">
    <location>
        <begin position="19"/>
        <end position="59"/>
    </location>
</feature>
<dbReference type="CDD" id="cd00093">
    <property type="entry name" value="HTH_XRE"/>
    <property type="match status" value="1"/>
</dbReference>
<dbReference type="Pfam" id="PF19054">
    <property type="entry name" value="DUF5753"/>
    <property type="match status" value="1"/>
</dbReference>
<dbReference type="InterPro" id="IPR001387">
    <property type="entry name" value="Cro/C1-type_HTH"/>
</dbReference>
<dbReference type="SUPFAM" id="SSF47413">
    <property type="entry name" value="lambda repressor-like DNA-binding domains"/>
    <property type="match status" value="1"/>
</dbReference>
<name>A0A7H8NIX1_9ACTN</name>
<protein>
    <submittedName>
        <fullName evidence="2">Helix-turn-helix transcriptional regulator</fullName>
    </submittedName>
</protein>
<dbReference type="InterPro" id="IPR010982">
    <property type="entry name" value="Lambda_DNA-bd_dom_sf"/>
</dbReference>
<keyword evidence="3" id="KW-1185">Reference proteome</keyword>
<accession>A0A7H8NIX1</accession>
<dbReference type="SMART" id="SM00530">
    <property type="entry name" value="HTH_XRE"/>
    <property type="match status" value="1"/>
</dbReference>
<evidence type="ECO:0000259" key="1">
    <source>
        <dbReference type="PROSITE" id="PS50943"/>
    </source>
</evidence>
<organism evidence="2 3">
    <name type="scientific">Streptomyces buecherae</name>
    <dbReference type="NCBI Taxonomy" id="2763006"/>
    <lineage>
        <taxon>Bacteria</taxon>
        <taxon>Bacillati</taxon>
        <taxon>Actinomycetota</taxon>
        <taxon>Actinomycetes</taxon>
        <taxon>Kitasatosporales</taxon>
        <taxon>Streptomycetaceae</taxon>
        <taxon>Streptomyces</taxon>
    </lineage>
</organism>
<sequence length="280" mass="31122">MPSPSSSAQEARRALGQRLREIRKETSLTARALAKRAGWHESKCSRLENGKTRPSEEDLRVWTLHCGALDQLDDLIAFVRNMDGMYVEWHRVMRGGLRRLQESDVSLYEATRRFRIYEPGVIPGLLQTPGYAAALMGDIIDFHQLPDDTKAAVAVRMERQRVLCRGDHTFAMVLEESALWTRIGGAEVMAAQLGHLLVAASLPRVSLGIIPASVDRRMCPAEGFWVFDDDRVKVELVSAEVTVTQPQEIELYARTFAGMSALAVHGGPARNLITSAINSL</sequence>
<evidence type="ECO:0000313" key="3">
    <source>
        <dbReference type="Proteomes" id="UP000509303"/>
    </source>
</evidence>
<evidence type="ECO:0000313" key="2">
    <source>
        <dbReference type="EMBL" id="QKW54380.1"/>
    </source>
</evidence>
<dbReference type="Proteomes" id="UP000509303">
    <property type="component" value="Chromosome"/>
</dbReference>
<dbReference type="AlphaFoldDB" id="A0A7H8NIX1"/>
<dbReference type="EMBL" id="CP054929">
    <property type="protein sequence ID" value="QKW54380.1"/>
    <property type="molecule type" value="Genomic_DNA"/>
</dbReference>
<dbReference type="GO" id="GO:0003677">
    <property type="term" value="F:DNA binding"/>
    <property type="evidence" value="ECO:0007669"/>
    <property type="project" value="InterPro"/>
</dbReference>
<dbReference type="Pfam" id="PF13560">
    <property type="entry name" value="HTH_31"/>
    <property type="match status" value="1"/>
</dbReference>
<dbReference type="Gene3D" id="1.10.260.40">
    <property type="entry name" value="lambda repressor-like DNA-binding domains"/>
    <property type="match status" value="1"/>
</dbReference>
<dbReference type="InterPro" id="IPR043917">
    <property type="entry name" value="DUF5753"/>
</dbReference>
<reference evidence="2 3" key="1">
    <citation type="submission" date="2020-06" db="EMBL/GenBank/DDBJ databases">
        <title>Genome mining for natural products.</title>
        <authorList>
            <person name="Zhang B."/>
            <person name="Shi J."/>
            <person name="Ge H."/>
        </authorList>
    </citation>
    <scope>NUCLEOTIDE SEQUENCE [LARGE SCALE GENOMIC DNA]</scope>
    <source>
        <strain evidence="2 3">NA00687</strain>
    </source>
</reference>
<gene>
    <name evidence="2" type="ORF">HUT08_09615</name>
</gene>
<dbReference type="PROSITE" id="PS50943">
    <property type="entry name" value="HTH_CROC1"/>
    <property type="match status" value="1"/>
</dbReference>
<proteinExistence type="predicted"/>